<dbReference type="EMBL" id="AP022613">
    <property type="protein sequence ID" value="BBZ40232.1"/>
    <property type="molecule type" value="Genomic_DNA"/>
</dbReference>
<feature type="domain" description="Thiolase C-terminal" evidence="1">
    <location>
        <begin position="271"/>
        <end position="377"/>
    </location>
</feature>
<dbReference type="PANTHER" id="PTHR42870:SF1">
    <property type="entry name" value="NON-SPECIFIC LIPID-TRANSFER PROTEIN-LIKE 2"/>
    <property type="match status" value="1"/>
</dbReference>
<organism evidence="2 3">
    <name type="scientific">Mycobacterium conspicuum</name>
    <dbReference type="NCBI Taxonomy" id="44010"/>
    <lineage>
        <taxon>Bacteria</taxon>
        <taxon>Bacillati</taxon>
        <taxon>Actinomycetota</taxon>
        <taxon>Actinomycetes</taxon>
        <taxon>Mycobacteriales</taxon>
        <taxon>Mycobacteriaceae</taxon>
        <taxon>Mycobacterium</taxon>
    </lineage>
</organism>
<evidence type="ECO:0000313" key="3">
    <source>
        <dbReference type="Proteomes" id="UP000467385"/>
    </source>
</evidence>
<keyword evidence="3" id="KW-1185">Reference proteome</keyword>
<dbReference type="PANTHER" id="PTHR42870">
    <property type="entry name" value="ACETYL-COA C-ACETYLTRANSFERASE"/>
    <property type="match status" value="1"/>
</dbReference>
<proteinExistence type="predicted"/>
<evidence type="ECO:0000313" key="2">
    <source>
        <dbReference type="EMBL" id="BBZ40232.1"/>
    </source>
</evidence>
<dbReference type="GO" id="GO:0016747">
    <property type="term" value="F:acyltransferase activity, transferring groups other than amino-acyl groups"/>
    <property type="evidence" value="ECO:0007669"/>
    <property type="project" value="InterPro"/>
</dbReference>
<accession>A0A7I7YGK3</accession>
<dbReference type="PIRSF" id="PIRSF000429">
    <property type="entry name" value="Ac-CoA_Ac_transf"/>
    <property type="match status" value="1"/>
</dbReference>
<protein>
    <recommendedName>
        <fullName evidence="1">Thiolase C-terminal domain-containing protein</fullName>
    </recommendedName>
</protein>
<dbReference type="Pfam" id="PF22691">
    <property type="entry name" value="Thiolase_C_1"/>
    <property type="match status" value="1"/>
</dbReference>
<dbReference type="Proteomes" id="UP000467385">
    <property type="component" value="Chromosome"/>
</dbReference>
<dbReference type="InterPro" id="IPR016039">
    <property type="entry name" value="Thiolase-like"/>
</dbReference>
<evidence type="ECO:0000259" key="1">
    <source>
        <dbReference type="Pfam" id="PF22691"/>
    </source>
</evidence>
<name>A0A7I7YGK3_9MYCO</name>
<sequence length="394" mass="42296">MRNRVALVGYAHTQVVRHADRPLGAQAVETARAAIADAGLRLDQIDGFVSSSLLPSAGGRAAEDGVSTVSSAWLAQHLGVEPRYVAGFDGIGQITGSVGMAVNAVASGAADYVLLHRALHNPAGKYHANPMRQASGPLQWTAPQGFFGPLAMIALPYNEYLQRYGARRESMAAVVVEARKNGARIPWSYWHGRPLSTDEYLEAPSLFDPVCRYDCDIPVDGVAAFVFTSAERAKDLPHPPVYVAGYAAGAPARQRLPLHWPLDDILDGGAHTARRLWEQAGITADQVDLPQVYDGFSSFVWFWLEVLGFCPPGEAHRFVESGGIDSDRPDAIPALSGGGALGNGRMHGIPQMLECYLQLSRRAGDRQRDNATIGLACHSSPHFGGAVVYSAEAF</sequence>
<gene>
    <name evidence="2" type="ORF">MCNS_32950</name>
</gene>
<dbReference type="InterPro" id="IPR055140">
    <property type="entry name" value="Thiolase_C_2"/>
</dbReference>
<dbReference type="SUPFAM" id="SSF53901">
    <property type="entry name" value="Thiolase-like"/>
    <property type="match status" value="1"/>
</dbReference>
<dbReference type="CDD" id="cd00829">
    <property type="entry name" value="SCP-x_thiolase"/>
    <property type="match status" value="1"/>
</dbReference>
<dbReference type="RefSeq" id="WP_232079325.1">
    <property type="nucleotide sequence ID" value="NZ_AP022613.1"/>
</dbReference>
<reference evidence="2 3" key="1">
    <citation type="journal article" date="2019" name="Emerg. Microbes Infect.">
        <title>Comprehensive subspecies identification of 175 nontuberculous mycobacteria species based on 7547 genomic profiles.</title>
        <authorList>
            <person name="Matsumoto Y."/>
            <person name="Kinjo T."/>
            <person name="Motooka D."/>
            <person name="Nabeya D."/>
            <person name="Jung N."/>
            <person name="Uechi K."/>
            <person name="Horii T."/>
            <person name="Iida T."/>
            <person name="Fujita J."/>
            <person name="Nakamura S."/>
        </authorList>
    </citation>
    <scope>NUCLEOTIDE SEQUENCE [LARGE SCALE GENOMIC DNA]</scope>
    <source>
        <strain evidence="2 3">JCM 14738</strain>
    </source>
</reference>
<dbReference type="Gene3D" id="3.40.47.10">
    <property type="match status" value="1"/>
</dbReference>
<dbReference type="InterPro" id="IPR002155">
    <property type="entry name" value="Thiolase"/>
</dbReference>
<dbReference type="AlphaFoldDB" id="A0A7I7YGK3"/>